<evidence type="ECO:0000313" key="2">
    <source>
        <dbReference type="Proteomes" id="UP000791440"/>
    </source>
</evidence>
<accession>A0A921ZKN0</accession>
<dbReference type="EMBL" id="JH668599">
    <property type="protein sequence ID" value="KAG6458874.1"/>
    <property type="molecule type" value="Genomic_DNA"/>
</dbReference>
<feature type="non-terminal residue" evidence="1">
    <location>
        <position position="51"/>
    </location>
</feature>
<sequence>MVSSSWCSTYGARRTREASSATMNLSSIRTKIQLSPMLCSTSSVLVFLCLR</sequence>
<protein>
    <submittedName>
        <fullName evidence="1">Uncharacterized protein</fullName>
    </submittedName>
</protein>
<evidence type="ECO:0000313" key="1">
    <source>
        <dbReference type="EMBL" id="KAG6458874.1"/>
    </source>
</evidence>
<comment type="caution">
    <text evidence="1">The sequence shown here is derived from an EMBL/GenBank/DDBJ whole genome shotgun (WGS) entry which is preliminary data.</text>
</comment>
<keyword evidence="2" id="KW-1185">Reference proteome</keyword>
<dbReference type="Proteomes" id="UP000791440">
    <property type="component" value="Unassembled WGS sequence"/>
</dbReference>
<reference evidence="1" key="1">
    <citation type="journal article" date="2016" name="Insect Biochem. Mol. Biol.">
        <title>Multifaceted biological insights from a draft genome sequence of the tobacco hornworm moth, Manduca sexta.</title>
        <authorList>
            <person name="Kanost M.R."/>
            <person name="Arrese E.L."/>
            <person name="Cao X."/>
            <person name="Chen Y.R."/>
            <person name="Chellapilla S."/>
            <person name="Goldsmith M.R."/>
            <person name="Grosse-Wilde E."/>
            <person name="Heckel D.G."/>
            <person name="Herndon N."/>
            <person name="Jiang H."/>
            <person name="Papanicolaou A."/>
            <person name="Qu J."/>
            <person name="Soulages J.L."/>
            <person name="Vogel H."/>
            <person name="Walters J."/>
            <person name="Waterhouse R.M."/>
            <person name="Ahn S.J."/>
            <person name="Almeida F.C."/>
            <person name="An C."/>
            <person name="Aqrawi P."/>
            <person name="Bretschneider A."/>
            <person name="Bryant W.B."/>
            <person name="Bucks S."/>
            <person name="Chao H."/>
            <person name="Chevignon G."/>
            <person name="Christen J.M."/>
            <person name="Clarke D.F."/>
            <person name="Dittmer N.T."/>
            <person name="Ferguson L.C.F."/>
            <person name="Garavelou S."/>
            <person name="Gordon K.H.J."/>
            <person name="Gunaratna R.T."/>
            <person name="Han Y."/>
            <person name="Hauser F."/>
            <person name="He Y."/>
            <person name="Heidel-Fischer H."/>
            <person name="Hirsh A."/>
            <person name="Hu Y."/>
            <person name="Jiang H."/>
            <person name="Kalra D."/>
            <person name="Klinner C."/>
            <person name="Konig C."/>
            <person name="Kovar C."/>
            <person name="Kroll A.R."/>
            <person name="Kuwar S.S."/>
            <person name="Lee S.L."/>
            <person name="Lehman R."/>
            <person name="Li K."/>
            <person name="Li Z."/>
            <person name="Liang H."/>
            <person name="Lovelace S."/>
            <person name="Lu Z."/>
            <person name="Mansfield J.H."/>
            <person name="McCulloch K.J."/>
            <person name="Mathew T."/>
            <person name="Morton B."/>
            <person name="Muzny D.M."/>
            <person name="Neunemann D."/>
            <person name="Ongeri F."/>
            <person name="Pauchet Y."/>
            <person name="Pu L.L."/>
            <person name="Pyrousis I."/>
            <person name="Rao X.J."/>
            <person name="Redding A."/>
            <person name="Roesel C."/>
            <person name="Sanchez-Gracia A."/>
            <person name="Schaack S."/>
            <person name="Shukla A."/>
            <person name="Tetreau G."/>
            <person name="Wang Y."/>
            <person name="Xiong G.H."/>
            <person name="Traut W."/>
            <person name="Walsh T.K."/>
            <person name="Worley K.C."/>
            <person name="Wu D."/>
            <person name="Wu W."/>
            <person name="Wu Y.Q."/>
            <person name="Zhang X."/>
            <person name="Zou Z."/>
            <person name="Zucker H."/>
            <person name="Briscoe A.D."/>
            <person name="Burmester T."/>
            <person name="Clem R.J."/>
            <person name="Feyereisen R."/>
            <person name="Grimmelikhuijzen C.J.P."/>
            <person name="Hamodrakas S.J."/>
            <person name="Hansson B.S."/>
            <person name="Huguet E."/>
            <person name="Jermiin L.S."/>
            <person name="Lan Q."/>
            <person name="Lehman H.K."/>
            <person name="Lorenzen M."/>
            <person name="Merzendorfer H."/>
            <person name="Michalopoulos I."/>
            <person name="Morton D.B."/>
            <person name="Muthukrishnan S."/>
            <person name="Oakeshott J.G."/>
            <person name="Palmer W."/>
            <person name="Park Y."/>
            <person name="Passarelli A.L."/>
            <person name="Rozas J."/>
            <person name="Schwartz L.M."/>
            <person name="Smith W."/>
            <person name="Southgate A."/>
            <person name="Vilcinskas A."/>
            <person name="Vogt R."/>
            <person name="Wang P."/>
            <person name="Werren J."/>
            <person name="Yu X.Q."/>
            <person name="Zhou J.J."/>
            <person name="Brown S.J."/>
            <person name="Scherer S.E."/>
            <person name="Richards S."/>
            <person name="Blissard G.W."/>
        </authorList>
    </citation>
    <scope>NUCLEOTIDE SEQUENCE</scope>
</reference>
<dbReference type="AlphaFoldDB" id="A0A921ZKN0"/>
<proteinExistence type="predicted"/>
<gene>
    <name evidence="1" type="ORF">O3G_MSEX011097</name>
</gene>
<reference evidence="1" key="2">
    <citation type="submission" date="2020-12" db="EMBL/GenBank/DDBJ databases">
        <authorList>
            <person name="Kanost M."/>
        </authorList>
    </citation>
    <scope>NUCLEOTIDE SEQUENCE</scope>
</reference>
<name>A0A921ZKN0_MANSE</name>
<organism evidence="1 2">
    <name type="scientific">Manduca sexta</name>
    <name type="common">Tobacco hawkmoth</name>
    <name type="synonym">Tobacco hornworm</name>
    <dbReference type="NCBI Taxonomy" id="7130"/>
    <lineage>
        <taxon>Eukaryota</taxon>
        <taxon>Metazoa</taxon>
        <taxon>Ecdysozoa</taxon>
        <taxon>Arthropoda</taxon>
        <taxon>Hexapoda</taxon>
        <taxon>Insecta</taxon>
        <taxon>Pterygota</taxon>
        <taxon>Neoptera</taxon>
        <taxon>Endopterygota</taxon>
        <taxon>Lepidoptera</taxon>
        <taxon>Glossata</taxon>
        <taxon>Ditrysia</taxon>
        <taxon>Bombycoidea</taxon>
        <taxon>Sphingidae</taxon>
        <taxon>Sphinginae</taxon>
        <taxon>Sphingini</taxon>
        <taxon>Manduca</taxon>
    </lineage>
</organism>